<keyword evidence="2" id="KW-1185">Reference proteome</keyword>
<reference evidence="2" key="1">
    <citation type="submission" date="2013-02" db="EMBL/GenBank/DDBJ databases">
        <authorList>
            <person name="Hughes D."/>
        </authorList>
    </citation>
    <scope>NUCLEOTIDE SEQUENCE</scope>
    <source>
        <strain>Durham</strain>
        <strain evidence="2">NC isolate 2 -- Noor lab</strain>
    </source>
</reference>
<accession>T1GI38</accession>
<dbReference type="Proteomes" id="UP000015102">
    <property type="component" value="Unassembled WGS sequence"/>
</dbReference>
<dbReference type="EnsemblMetazoa" id="MESCA003105-RA">
    <property type="protein sequence ID" value="MESCA003105-PA"/>
    <property type="gene ID" value="MESCA003105"/>
</dbReference>
<dbReference type="EMBL" id="CAQQ02389826">
    <property type="status" value="NOT_ANNOTATED_CDS"/>
    <property type="molecule type" value="Genomic_DNA"/>
</dbReference>
<sequence>MYALSHHTNVVSCLENQHPTNIHAQANPWQDPIIDFRQAYDTSTRDELYCAINHFGIPVKLIRHLMLCRTARTISERFQTLCGRRISSSINNKILPITNHQLDSGENGL</sequence>
<dbReference type="EMBL" id="CAQQ02389825">
    <property type="status" value="NOT_ANNOTATED_CDS"/>
    <property type="molecule type" value="Genomic_DNA"/>
</dbReference>
<protein>
    <submittedName>
        <fullName evidence="1">Uncharacterized protein</fullName>
    </submittedName>
</protein>
<reference evidence="1" key="2">
    <citation type="submission" date="2015-06" db="UniProtKB">
        <authorList>
            <consortium name="EnsemblMetazoa"/>
        </authorList>
    </citation>
    <scope>IDENTIFICATION</scope>
</reference>
<name>T1GI38_MEGSC</name>
<dbReference type="HOGENOM" id="CLU_2186931_0_0_1"/>
<dbReference type="AlphaFoldDB" id="T1GI38"/>
<evidence type="ECO:0000313" key="2">
    <source>
        <dbReference type="Proteomes" id="UP000015102"/>
    </source>
</evidence>
<proteinExistence type="predicted"/>
<dbReference type="EMBL" id="CAQQ02389827">
    <property type="status" value="NOT_ANNOTATED_CDS"/>
    <property type="molecule type" value="Genomic_DNA"/>
</dbReference>
<organism evidence="1 2">
    <name type="scientific">Megaselia scalaris</name>
    <name type="common">Humpbacked fly</name>
    <name type="synonym">Phora scalaris</name>
    <dbReference type="NCBI Taxonomy" id="36166"/>
    <lineage>
        <taxon>Eukaryota</taxon>
        <taxon>Metazoa</taxon>
        <taxon>Ecdysozoa</taxon>
        <taxon>Arthropoda</taxon>
        <taxon>Hexapoda</taxon>
        <taxon>Insecta</taxon>
        <taxon>Pterygota</taxon>
        <taxon>Neoptera</taxon>
        <taxon>Endopterygota</taxon>
        <taxon>Diptera</taxon>
        <taxon>Brachycera</taxon>
        <taxon>Muscomorpha</taxon>
        <taxon>Platypezoidea</taxon>
        <taxon>Phoridae</taxon>
        <taxon>Megaseliini</taxon>
        <taxon>Megaselia</taxon>
    </lineage>
</organism>
<evidence type="ECO:0000313" key="1">
    <source>
        <dbReference type="EnsemblMetazoa" id="MESCA003105-PA"/>
    </source>
</evidence>